<feature type="transmembrane region" description="Helical" evidence="1">
    <location>
        <begin position="27"/>
        <end position="45"/>
    </location>
</feature>
<gene>
    <name evidence="2" type="ORF">EUX98_g868</name>
</gene>
<name>A0A4S4N2S7_9APHY</name>
<proteinExistence type="predicted"/>
<dbReference type="AlphaFoldDB" id="A0A4S4N2S7"/>
<organism evidence="2 3">
    <name type="scientific">Antrodiella citrinella</name>
    <dbReference type="NCBI Taxonomy" id="2447956"/>
    <lineage>
        <taxon>Eukaryota</taxon>
        <taxon>Fungi</taxon>
        <taxon>Dikarya</taxon>
        <taxon>Basidiomycota</taxon>
        <taxon>Agaricomycotina</taxon>
        <taxon>Agaricomycetes</taxon>
        <taxon>Polyporales</taxon>
        <taxon>Steccherinaceae</taxon>
        <taxon>Antrodiella</taxon>
    </lineage>
</organism>
<reference evidence="2 3" key="1">
    <citation type="submission" date="2019-02" db="EMBL/GenBank/DDBJ databases">
        <title>Genome sequencing of the rare red list fungi Antrodiella citrinella (Flaviporus citrinellus).</title>
        <authorList>
            <person name="Buettner E."/>
            <person name="Kellner H."/>
        </authorList>
    </citation>
    <scope>NUCLEOTIDE SEQUENCE [LARGE SCALE GENOMIC DNA]</scope>
    <source>
        <strain evidence="2 3">DSM 108506</strain>
    </source>
</reference>
<protein>
    <submittedName>
        <fullName evidence="2">Uncharacterized protein</fullName>
    </submittedName>
</protein>
<evidence type="ECO:0000313" key="2">
    <source>
        <dbReference type="EMBL" id="THH33269.1"/>
    </source>
</evidence>
<feature type="transmembrane region" description="Helical" evidence="1">
    <location>
        <begin position="51"/>
        <end position="71"/>
    </location>
</feature>
<accession>A0A4S4N2S7</accession>
<keyword evidence="1" id="KW-1133">Transmembrane helix</keyword>
<keyword evidence="1" id="KW-0812">Transmembrane</keyword>
<dbReference type="EMBL" id="SGPM01000008">
    <property type="protein sequence ID" value="THH33269.1"/>
    <property type="molecule type" value="Genomic_DNA"/>
</dbReference>
<keyword evidence="3" id="KW-1185">Reference proteome</keyword>
<feature type="transmembrane region" description="Helical" evidence="1">
    <location>
        <begin position="125"/>
        <end position="147"/>
    </location>
</feature>
<comment type="caution">
    <text evidence="2">The sequence shown here is derived from an EMBL/GenBank/DDBJ whole genome shotgun (WGS) entry which is preliminary data.</text>
</comment>
<evidence type="ECO:0000256" key="1">
    <source>
        <dbReference type="SAM" id="Phobius"/>
    </source>
</evidence>
<dbReference type="Proteomes" id="UP000308730">
    <property type="component" value="Unassembled WGS sequence"/>
</dbReference>
<feature type="transmembrane region" description="Helical" evidence="1">
    <location>
        <begin position="83"/>
        <end position="105"/>
    </location>
</feature>
<dbReference type="OrthoDB" id="3267806at2759"/>
<sequence length="158" mass="17683">MVHYNFPQGPKNETDAQILTDIMDINGAGLAFVAYGMSSVFLIIYECLLTQPVYSLGVHATLFFLCFALLWEERRKKPKVTWGWIIYSTVLFILGTIGNGVNMFLKQDAIVNHRSYPGGPGQFEIEQYALPYNAAGTVIFIFGAWLIDGLMVSARSVF</sequence>
<evidence type="ECO:0000313" key="3">
    <source>
        <dbReference type="Proteomes" id="UP000308730"/>
    </source>
</evidence>
<keyword evidence="1" id="KW-0472">Membrane</keyword>